<dbReference type="Proteomes" id="UP000569732">
    <property type="component" value="Unassembled WGS sequence"/>
</dbReference>
<sequence>MIKLSVVKKLGNIKSWSLEAINTCPGSKDNHGNTVDACKVCYASKGRYRFGSVKATRQNNYIDWKRDDWVSDMVEALDNDRFFRWFDSGDIFHPELAKKILVVCQRTPWVSHWIPTRSHKFPKIRTYLEQLNQLQNVCVRYSSDSIVGEYNEEHGSIIIDDETIHAIEGVYICPASQQHGTCQKCRACWDKTVPVVAYRLHGVSQKKRLQLKQV</sequence>
<evidence type="ECO:0000313" key="2">
    <source>
        <dbReference type="EMBL" id="NYZ67836.1"/>
    </source>
</evidence>
<dbReference type="EMBL" id="JACCKB010000030">
    <property type="protein sequence ID" value="NYZ67836.1"/>
    <property type="molecule type" value="Genomic_DNA"/>
</dbReference>
<feature type="domain" description="Gene product 88" evidence="1">
    <location>
        <begin position="8"/>
        <end position="191"/>
    </location>
</feature>
<gene>
    <name evidence="2" type="ORF">H0A36_17620</name>
</gene>
<comment type="caution">
    <text evidence="2">The sequence shown here is derived from an EMBL/GenBank/DDBJ whole genome shotgun (WGS) entry which is preliminary data.</text>
</comment>
<dbReference type="AlphaFoldDB" id="A0A853IJK6"/>
<reference evidence="2 3" key="1">
    <citation type="submission" date="2020-07" db="EMBL/GenBank/DDBJ databases">
        <title>Endozoicomonas sp. nov., isolated from sediment.</title>
        <authorList>
            <person name="Gu T."/>
        </authorList>
    </citation>
    <scope>NUCLEOTIDE SEQUENCE [LARGE SCALE GENOMIC DNA]</scope>
    <source>
        <strain evidence="2 3">SM1973</strain>
    </source>
</reference>
<name>A0A853IJK6_9GAMM</name>
<organism evidence="2 3">
    <name type="scientific">Spartinivicinus marinus</name>
    <dbReference type="NCBI Taxonomy" id="2994442"/>
    <lineage>
        <taxon>Bacteria</taxon>
        <taxon>Pseudomonadati</taxon>
        <taxon>Pseudomonadota</taxon>
        <taxon>Gammaproteobacteria</taxon>
        <taxon>Oceanospirillales</taxon>
        <taxon>Zooshikellaceae</taxon>
        <taxon>Spartinivicinus</taxon>
    </lineage>
</organism>
<accession>A0A853IJK6</accession>
<dbReference type="RefSeq" id="WP_180569859.1">
    <property type="nucleotide sequence ID" value="NZ_JACCKB010000030.1"/>
</dbReference>
<protein>
    <recommendedName>
        <fullName evidence="1">Gene product 88 domain-containing protein</fullName>
    </recommendedName>
</protein>
<evidence type="ECO:0000259" key="1">
    <source>
        <dbReference type="Pfam" id="PF17338"/>
    </source>
</evidence>
<proteinExistence type="predicted"/>
<keyword evidence="3" id="KW-1185">Reference proteome</keyword>
<evidence type="ECO:0000313" key="3">
    <source>
        <dbReference type="Proteomes" id="UP000569732"/>
    </source>
</evidence>
<dbReference type="InterPro" id="IPR020290">
    <property type="entry name" value="Gp88"/>
</dbReference>
<dbReference type="Pfam" id="PF17338">
    <property type="entry name" value="GP88"/>
    <property type="match status" value="1"/>
</dbReference>